<comment type="cofactor">
    <cofactor evidence="1">
        <name>Mg(2+)</name>
        <dbReference type="ChEBI" id="CHEBI:18420"/>
    </cofactor>
</comment>
<dbReference type="GO" id="GO:0016787">
    <property type="term" value="F:hydrolase activity"/>
    <property type="evidence" value="ECO:0007669"/>
    <property type="project" value="UniProtKB-KW"/>
</dbReference>
<evidence type="ECO:0000313" key="4">
    <source>
        <dbReference type="EMBL" id="MBT1446556.1"/>
    </source>
</evidence>
<dbReference type="SUPFAM" id="SSF56784">
    <property type="entry name" value="HAD-like"/>
    <property type="match status" value="1"/>
</dbReference>
<dbReference type="PANTHER" id="PTHR46470">
    <property type="entry name" value="N-ACYLNEURAMINATE-9-PHOSPHATASE"/>
    <property type="match status" value="1"/>
</dbReference>
<dbReference type="RefSeq" id="WP_214508754.1">
    <property type="nucleotide sequence ID" value="NZ_JAHEPS010000015.1"/>
</dbReference>
<dbReference type="Gene3D" id="1.20.120.1600">
    <property type="match status" value="1"/>
</dbReference>
<comment type="caution">
    <text evidence="4">The sequence shown here is derived from an EMBL/GenBank/DDBJ whole genome shotgun (WGS) entry which is preliminary data.</text>
</comment>
<organism evidence="4 5">
    <name type="scientific">Shewanella jiangmenensis</name>
    <dbReference type="NCBI Taxonomy" id="2837387"/>
    <lineage>
        <taxon>Bacteria</taxon>
        <taxon>Pseudomonadati</taxon>
        <taxon>Pseudomonadota</taxon>
        <taxon>Gammaproteobacteria</taxon>
        <taxon>Alteromonadales</taxon>
        <taxon>Shewanellaceae</taxon>
        <taxon>Shewanella</taxon>
    </lineage>
</organism>
<dbReference type="InterPro" id="IPR006439">
    <property type="entry name" value="HAD-SF_hydro_IA"/>
</dbReference>
<dbReference type="SFLD" id="SFLDG01129">
    <property type="entry name" value="C1.5:_HAD__Beta-PGM__Phosphata"/>
    <property type="match status" value="1"/>
</dbReference>
<evidence type="ECO:0000256" key="1">
    <source>
        <dbReference type="ARBA" id="ARBA00001946"/>
    </source>
</evidence>
<accession>A0ABS5V7Z1</accession>
<name>A0ABS5V7Z1_9GAMM</name>
<keyword evidence="2 4" id="KW-0378">Hydrolase</keyword>
<evidence type="ECO:0000256" key="3">
    <source>
        <dbReference type="ARBA" id="ARBA00022842"/>
    </source>
</evidence>
<dbReference type="Pfam" id="PF00702">
    <property type="entry name" value="Hydrolase"/>
    <property type="match status" value="1"/>
</dbReference>
<reference evidence="4 5" key="1">
    <citation type="submission" date="2021-05" db="EMBL/GenBank/DDBJ databases">
        <title>Shewanella sp. JM162201.</title>
        <authorList>
            <person name="Xu S."/>
            <person name="Li A."/>
        </authorList>
    </citation>
    <scope>NUCLEOTIDE SEQUENCE [LARGE SCALE GENOMIC DNA]</scope>
    <source>
        <strain evidence="4 5">JM162201</strain>
    </source>
</reference>
<dbReference type="PANTHER" id="PTHR46470:SF4">
    <property type="entry name" value="5-AMINO-6-(5-PHOSPHO-D-RIBITYLAMINO)URACIL PHOSPHATASE YIGB"/>
    <property type="match status" value="1"/>
</dbReference>
<proteinExistence type="predicted"/>
<dbReference type="EMBL" id="JAHEPS010000015">
    <property type="protein sequence ID" value="MBT1446556.1"/>
    <property type="molecule type" value="Genomic_DNA"/>
</dbReference>
<dbReference type="InterPro" id="IPR051400">
    <property type="entry name" value="HAD-like_hydrolase"/>
</dbReference>
<dbReference type="InterPro" id="IPR023214">
    <property type="entry name" value="HAD_sf"/>
</dbReference>
<gene>
    <name evidence="4" type="ORF">KJI95_18840</name>
</gene>
<dbReference type="Gene3D" id="3.40.50.1000">
    <property type="entry name" value="HAD superfamily/HAD-like"/>
    <property type="match status" value="1"/>
</dbReference>
<evidence type="ECO:0000256" key="2">
    <source>
        <dbReference type="ARBA" id="ARBA00022801"/>
    </source>
</evidence>
<evidence type="ECO:0000313" key="5">
    <source>
        <dbReference type="Proteomes" id="UP001195903"/>
    </source>
</evidence>
<keyword evidence="5" id="KW-1185">Reference proteome</keyword>
<dbReference type="NCBIfam" id="TIGR01549">
    <property type="entry name" value="HAD-SF-IA-v1"/>
    <property type="match status" value="1"/>
</dbReference>
<protein>
    <submittedName>
        <fullName evidence="4">HAD-IA family hydrolase</fullName>
    </submittedName>
</protein>
<dbReference type="SFLD" id="SFLDS00003">
    <property type="entry name" value="Haloacid_Dehalogenase"/>
    <property type="match status" value="1"/>
</dbReference>
<keyword evidence="3" id="KW-0460">Magnesium</keyword>
<dbReference type="Proteomes" id="UP001195903">
    <property type="component" value="Unassembled WGS sequence"/>
</dbReference>
<dbReference type="InterPro" id="IPR036412">
    <property type="entry name" value="HAD-like_sf"/>
</dbReference>
<sequence>MQIFRRLKPIHAISFDLDDTLYDNRPIILAAEAAQLAFLHQQFPESRHWGTAEWRHHKLELMAKEPLLAHDPTRLRLATLRSGLKRLGLESDDANRGAGAVMDEFLYHRSNFAVPEASIKVLRALSSRFTLIGLTNGNVDADRIGLGELFAFVIKAGDGLKMKPHGDLFTLGCERLKVLPENLLHVGDSHKADVAGALRAGCMAALLNPAQGQALAAPLQSPLPHLCLPQLQSLLGLL</sequence>